<dbReference type="EMBL" id="KZ084130">
    <property type="protein sequence ID" value="OSC99181.1"/>
    <property type="molecule type" value="Genomic_DNA"/>
</dbReference>
<evidence type="ECO:0000256" key="1">
    <source>
        <dbReference type="SAM" id="MobiDB-lite"/>
    </source>
</evidence>
<dbReference type="OrthoDB" id="2758655at2759"/>
<protein>
    <submittedName>
        <fullName evidence="2">Uncharacterized protein</fullName>
    </submittedName>
</protein>
<dbReference type="Proteomes" id="UP000193067">
    <property type="component" value="Unassembled WGS sequence"/>
</dbReference>
<evidence type="ECO:0000313" key="2">
    <source>
        <dbReference type="EMBL" id="OSC99181.1"/>
    </source>
</evidence>
<proteinExistence type="predicted"/>
<evidence type="ECO:0000313" key="3">
    <source>
        <dbReference type="Proteomes" id="UP000193067"/>
    </source>
</evidence>
<keyword evidence="3" id="KW-1185">Reference proteome</keyword>
<organism evidence="2 3">
    <name type="scientific">Trametes coccinea (strain BRFM310)</name>
    <name type="common">Pycnoporus coccineus</name>
    <dbReference type="NCBI Taxonomy" id="1353009"/>
    <lineage>
        <taxon>Eukaryota</taxon>
        <taxon>Fungi</taxon>
        <taxon>Dikarya</taxon>
        <taxon>Basidiomycota</taxon>
        <taxon>Agaricomycotina</taxon>
        <taxon>Agaricomycetes</taxon>
        <taxon>Polyporales</taxon>
        <taxon>Polyporaceae</taxon>
        <taxon>Trametes</taxon>
    </lineage>
</organism>
<dbReference type="AlphaFoldDB" id="A0A1Y2IGY9"/>
<reference evidence="2 3" key="1">
    <citation type="journal article" date="2015" name="Biotechnol. Biofuels">
        <title>Enhanced degradation of softwood versus hardwood by the white-rot fungus Pycnoporus coccineus.</title>
        <authorList>
            <person name="Couturier M."/>
            <person name="Navarro D."/>
            <person name="Chevret D."/>
            <person name="Henrissat B."/>
            <person name="Piumi F."/>
            <person name="Ruiz-Duenas F.J."/>
            <person name="Martinez A.T."/>
            <person name="Grigoriev I.V."/>
            <person name="Riley R."/>
            <person name="Lipzen A."/>
            <person name="Berrin J.G."/>
            <person name="Master E.R."/>
            <person name="Rosso M.N."/>
        </authorList>
    </citation>
    <scope>NUCLEOTIDE SEQUENCE [LARGE SCALE GENOMIC DNA]</scope>
    <source>
        <strain evidence="2 3">BRFM310</strain>
    </source>
</reference>
<accession>A0A1Y2IGY9</accession>
<name>A0A1Y2IGY9_TRAC3</name>
<sequence>MDPVRASDRTSPSKSGYPPRHLPLRMPYTTPFLLTKALARHGKGLALFGALAVCQRTRSSRGRARALVLSAARQPTHSVAAPALIGRSPFEGAHPQASRTPTIANETSPFRALVLPDHLCPACTAFPRPQPPPLSALRRRLVLLQSAQLSHLPSPACSRFQTPHCMYCTVLYCTVLPRYPASATASLRSHRGLAALSLFPALPVRTYPIPAQRPIQDVPRLATL</sequence>
<gene>
    <name evidence="2" type="ORF">PYCCODRAFT_872161</name>
</gene>
<feature type="region of interest" description="Disordered" evidence="1">
    <location>
        <begin position="1"/>
        <end position="22"/>
    </location>
</feature>